<accession>A0A3S9U943</accession>
<reference evidence="1 2" key="1">
    <citation type="submission" date="2018-12" db="EMBL/GenBank/DDBJ databases">
        <authorList>
            <person name="Lieu J.K."/>
            <person name="Tian C.Z."/>
            <person name="Hsaio W.J."/>
            <person name="Shaffer C.D."/>
            <person name="Weston-Hafer K.A."/>
            <person name="Russell D.A."/>
            <person name="Pope W.H."/>
            <person name="Jacobs-Sera D."/>
            <person name="Hendrix R.W."/>
            <person name="Hatfull G.F."/>
        </authorList>
    </citation>
    <scope>NUCLEOTIDE SEQUENCE [LARGE SCALE GENOMIC DNA]</scope>
</reference>
<dbReference type="GeneID" id="55009868"/>
<gene>
    <name evidence="1" type="primary">90</name>
    <name evidence="1" type="ORF">SEA_HIYAA_90</name>
</gene>
<dbReference type="RefSeq" id="YP_009818525.1">
    <property type="nucleotide sequence ID" value="NC_048139.1"/>
</dbReference>
<dbReference type="Proteomes" id="UP000287372">
    <property type="component" value="Segment"/>
</dbReference>
<sequence length="85" mass="9665">MATESWKITTSRNANGDLPKVNDRIEVDGIPADVIQVHTFHGIQYQILIPGLVVDGKQQFITDWIPWEIVLDLRKVEPTDEVINL</sequence>
<organism evidence="1 2">
    <name type="scientific">Streptomyces phage Hiyaa</name>
    <dbReference type="NCBI Taxonomy" id="2499072"/>
    <lineage>
        <taxon>Viruses</taxon>
        <taxon>Duplodnaviria</taxon>
        <taxon>Heunggongvirae</taxon>
        <taxon>Uroviricota</taxon>
        <taxon>Caudoviricetes</taxon>
        <taxon>Hiyaavirus</taxon>
        <taxon>Hiyaavirus hiyaa</taxon>
    </lineage>
</organism>
<dbReference type="KEGG" id="vg:55009868"/>
<protein>
    <submittedName>
        <fullName evidence="1">Uncharacterized protein</fullName>
    </submittedName>
</protein>
<dbReference type="EMBL" id="MK279841">
    <property type="protein sequence ID" value="AZS06729.1"/>
    <property type="molecule type" value="Genomic_DNA"/>
</dbReference>
<evidence type="ECO:0000313" key="2">
    <source>
        <dbReference type="Proteomes" id="UP000287372"/>
    </source>
</evidence>
<evidence type="ECO:0000313" key="1">
    <source>
        <dbReference type="EMBL" id="AZS06729.1"/>
    </source>
</evidence>
<proteinExistence type="predicted"/>
<name>A0A3S9U943_9CAUD</name>
<keyword evidence="2" id="KW-1185">Reference proteome</keyword>